<dbReference type="InterPro" id="IPR002314">
    <property type="entry name" value="aa-tRNA-synt_IIb"/>
</dbReference>
<dbReference type="GO" id="GO:0006435">
    <property type="term" value="P:threonyl-tRNA aminoacylation"/>
    <property type="evidence" value="ECO:0007669"/>
    <property type="project" value="UniProtKB-UniRule"/>
</dbReference>
<dbReference type="InterPro" id="IPR033728">
    <property type="entry name" value="ThrRS_core"/>
</dbReference>
<dbReference type="EC" id="6.1.1.3" evidence="2 13"/>
<feature type="non-terminal residue" evidence="15">
    <location>
        <position position="457"/>
    </location>
</feature>
<dbReference type="InterPro" id="IPR006195">
    <property type="entry name" value="aa-tRNA-synth_II"/>
</dbReference>
<organism evidence="15 16">
    <name type="scientific">Candidatus Nealsonbacteria bacterium CG_4_10_14_0_8_um_filter_35_10</name>
    <dbReference type="NCBI Taxonomy" id="1974683"/>
    <lineage>
        <taxon>Bacteria</taxon>
        <taxon>Candidatus Nealsoniibacteriota</taxon>
    </lineage>
</organism>
<dbReference type="SUPFAM" id="SSF55186">
    <property type="entry name" value="ThrRS/AlaRS common domain"/>
    <property type="match status" value="1"/>
</dbReference>
<dbReference type="FunFam" id="3.30.930.10:FF:000002">
    <property type="entry name" value="Threonine--tRNA ligase"/>
    <property type="match status" value="1"/>
</dbReference>
<evidence type="ECO:0000256" key="7">
    <source>
        <dbReference type="ARBA" id="ARBA00022833"/>
    </source>
</evidence>
<evidence type="ECO:0000256" key="3">
    <source>
        <dbReference type="ARBA" id="ARBA00022555"/>
    </source>
</evidence>
<dbReference type="Pfam" id="PF07973">
    <property type="entry name" value="tRNA_SAD"/>
    <property type="match status" value="1"/>
</dbReference>
<evidence type="ECO:0000256" key="12">
    <source>
        <dbReference type="ARBA" id="ARBA00049515"/>
    </source>
</evidence>
<keyword evidence="3" id="KW-0820">tRNA-binding</keyword>
<dbReference type="GO" id="GO:0004829">
    <property type="term" value="F:threonine-tRNA ligase activity"/>
    <property type="evidence" value="ECO:0007669"/>
    <property type="project" value="UniProtKB-UniRule"/>
</dbReference>
<feature type="domain" description="Aminoacyl-transfer RNA synthetases class-II family profile" evidence="14">
    <location>
        <begin position="244"/>
        <end position="457"/>
    </location>
</feature>
<reference evidence="16" key="1">
    <citation type="submission" date="2017-09" db="EMBL/GenBank/DDBJ databases">
        <title>Depth-based differentiation of microbial function through sediment-hosted aquifers and enrichment of novel symbionts in the deep terrestrial subsurface.</title>
        <authorList>
            <person name="Probst A.J."/>
            <person name="Ladd B."/>
            <person name="Jarett J.K."/>
            <person name="Geller-Mcgrath D.E."/>
            <person name="Sieber C.M.K."/>
            <person name="Emerson J.B."/>
            <person name="Anantharaman K."/>
            <person name="Thomas B.C."/>
            <person name="Malmstrom R."/>
            <person name="Stieglmeier M."/>
            <person name="Klingl A."/>
            <person name="Woyke T."/>
            <person name="Ryan C.M."/>
            <person name="Banfield J.F."/>
        </authorList>
    </citation>
    <scope>NUCLEOTIDE SEQUENCE [LARGE SCALE GENOMIC DNA]</scope>
</reference>
<evidence type="ECO:0000256" key="8">
    <source>
        <dbReference type="ARBA" id="ARBA00022840"/>
    </source>
</evidence>
<dbReference type="GO" id="GO:0005737">
    <property type="term" value="C:cytoplasm"/>
    <property type="evidence" value="ECO:0007669"/>
    <property type="project" value="UniProtKB-UniRule"/>
</dbReference>
<gene>
    <name evidence="15" type="primary">thrS</name>
    <name evidence="15" type="ORF">COY72_01905</name>
</gene>
<keyword evidence="9" id="KW-0694">RNA-binding</keyword>
<evidence type="ECO:0000313" key="16">
    <source>
        <dbReference type="Proteomes" id="UP000230055"/>
    </source>
</evidence>
<dbReference type="Pfam" id="PF00587">
    <property type="entry name" value="tRNA-synt_2b"/>
    <property type="match status" value="1"/>
</dbReference>
<keyword evidence="8" id="KW-0067">ATP-binding</keyword>
<evidence type="ECO:0000256" key="1">
    <source>
        <dbReference type="ARBA" id="ARBA00008226"/>
    </source>
</evidence>
<sequence>MKLETIRHSLAHILAYAVQELYPGTKFGIGPAIENGFYYDFDFGEVANSKSEILNPKQIQNLKFQIPKLEDLPKIEAKMRELIKQDIKFKKKIVSKEEAKEIFKNQPYKLELIEELTPVRPVSIYKSGDFTDLCKGPHVKSTLQLHSGQAKEVPEAFKLTKIAGAYWRGSEKNPMLTRIYGVAFKTKKELDNYLFSLEEAEKRDHRKLGQLLDYFHIDEEFGAGLPLWHPKGALICQIIEDYWIKEHAKNGYQIVRTPHIANLNLWKKSGHWNFYRENLYSPITIDEEQYLLKPMNCPGHLLIYKTKIRSYKELPLRYAELGTDYRYERAGVLHGLTRVRGFTQDDAHIFVTPEGLSKETVGVLKFSLKILKTFGFKDFDVYLSTRPEKYIGTLKNWKKATNSLKYALEKTGLKYKIDPGEGVFYGPKIDIKIKDALGRPWQCTTIQVDFNFPEKFD</sequence>
<protein>
    <recommendedName>
        <fullName evidence="2 13">Threonine--tRNA ligase</fullName>
        <ecNumber evidence="2 13">6.1.1.3</ecNumber>
    </recommendedName>
</protein>
<dbReference type="Gene3D" id="3.30.930.10">
    <property type="entry name" value="Bira Bifunctional Protein, Domain 2"/>
    <property type="match status" value="1"/>
</dbReference>
<dbReference type="AlphaFoldDB" id="A0A2M7R7D7"/>
<comment type="catalytic activity">
    <reaction evidence="12">
        <text>tRNA(Thr) + L-threonine + ATP = L-threonyl-tRNA(Thr) + AMP + diphosphate + H(+)</text>
        <dbReference type="Rhea" id="RHEA:24624"/>
        <dbReference type="Rhea" id="RHEA-COMP:9670"/>
        <dbReference type="Rhea" id="RHEA-COMP:9704"/>
        <dbReference type="ChEBI" id="CHEBI:15378"/>
        <dbReference type="ChEBI" id="CHEBI:30616"/>
        <dbReference type="ChEBI" id="CHEBI:33019"/>
        <dbReference type="ChEBI" id="CHEBI:57926"/>
        <dbReference type="ChEBI" id="CHEBI:78442"/>
        <dbReference type="ChEBI" id="CHEBI:78534"/>
        <dbReference type="ChEBI" id="CHEBI:456215"/>
        <dbReference type="EC" id="6.1.1.3"/>
    </reaction>
</comment>
<dbReference type="PANTHER" id="PTHR11451:SF44">
    <property type="entry name" value="THREONINE--TRNA LIGASE, CHLOROPLASTIC_MITOCHONDRIAL 2"/>
    <property type="match status" value="1"/>
</dbReference>
<evidence type="ECO:0000256" key="4">
    <source>
        <dbReference type="ARBA" id="ARBA00022598"/>
    </source>
</evidence>
<dbReference type="InterPro" id="IPR045864">
    <property type="entry name" value="aa-tRNA-synth_II/BPL/LPL"/>
</dbReference>
<evidence type="ECO:0000256" key="13">
    <source>
        <dbReference type="NCBIfam" id="TIGR00418"/>
    </source>
</evidence>
<evidence type="ECO:0000259" key="14">
    <source>
        <dbReference type="PROSITE" id="PS50862"/>
    </source>
</evidence>
<dbReference type="GO" id="GO:0000049">
    <property type="term" value="F:tRNA binding"/>
    <property type="evidence" value="ECO:0007669"/>
    <property type="project" value="UniProtKB-KW"/>
</dbReference>
<keyword evidence="5" id="KW-0479">Metal-binding</keyword>
<evidence type="ECO:0000256" key="2">
    <source>
        <dbReference type="ARBA" id="ARBA00013163"/>
    </source>
</evidence>
<dbReference type="Proteomes" id="UP000230055">
    <property type="component" value="Unassembled WGS sequence"/>
</dbReference>
<evidence type="ECO:0000256" key="9">
    <source>
        <dbReference type="ARBA" id="ARBA00022884"/>
    </source>
</evidence>
<comment type="caution">
    <text evidence="15">The sequence shown here is derived from an EMBL/GenBank/DDBJ whole genome shotgun (WGS) entry which is preliminary data.</text>
</comment>
<dbReference type="FunFam" id="3.30.54.20:FF:000002">
    <property type="entry name" value="Threonine--tRNA ligase"/>
    <property type="match status" value="1"/>
</dbReference>
<dbReference type="InterPro" id="IPR012947">
    <property type="entry name" value="tRNA_SAD"/>
</dbReference>
<dbReference type="Gene3D" id="3.30.54.20">
    <property type="match status" value="1"/>
</dbReference>
<evidence type="ECO:0000256" key="10">
    <source>
        <dbReference type="ARBA" id="ARBA00022917"/>
    </source>
</evidence>
<keyword evidence="4 15" id="KW-0436">Ligase</keyword>
<keyword evidence="10" id="KW-0648">Protein biosynthesis</keyword>
<evidence type="ECO:0000256" key="6">
    <source>
        <dbReference type="ARBA" id="ARBA00022741"/>
    </source>
</evidence>
<dbReference type="PRINTS" id="PR01047">
    <property type="entry name" value="TRNASYNTHTHR"/>
</dbReference>
<dbReference type="CDD" id="cd00771">
    <property type="entry name" value="ThrRS_core"/>
    <property type="match status" value="1"/>
</dbReference>
<keyword evidence="6" id="KW-0547">Nucleotide-binding</keyword>
<dbReference type="EMBL" id="PFLX01000048">
    <property type="protein sequence ID" value="PIY90730.1"/>
    <property type="molecule type" value="Genomic_DNA"/>
</dbReference>
<dbReference type="NCBIfam" id="TIGR00418">
    <property type="entry name" value="thrS"/>
    <property type="match status" value="1"/>
</dbReference>
<dbReference type="Gene3D" id="3.30.980.10">
    <property type="entry name" value="Threonyl-trna Synthetase, Chain A, domain 2"/>
    <property type="match status" value="1"/>
</dbReference>
<comment type="similarity">
    <text evidence="1">Belongs to the class-II aminoacyl-tRNA synthetase family.</text>
</comment>
<proteinExistence type="inferred from homology"/>
<dbReference type="InterPro" id="IPR002320">
    <property type="entry name" value="Thr-tRNA-ligase_IIa"/>
</dbReference>
<evidence type="ECO:0000313" key="15">
    <source>
        <dbReference type="EMBL" id="PIY90730.1"/>
    </source>
</evidence>
<name>A0A2M7R7D7_9BACT</name>
<dbReference type="PROSITE" id="PS50862">
    <property type="entry name" value="AA_TRNA_LIGASE_II"/>
    <property type="match status" value="1"/>
</dbReference>
<keyword evidence="11" id="KW-0030">Aminoacyl-tRNA synthetase</keyword>
<evidence type="ECO:0000256" key="11">
    <source>
        <dbReference type="ARBA" id="ARBA00023146"/>
    </source>
</evidence>
<accession>A0A2M7R7D7</accession>
<keyword evidence="7" id="KW-0862">Zinc</keyword>
<evidence type="ECO:0000256" key="5">
    <source>
        <dbReference type="ARBA" id="ARBA00022723"/>
    </source>
</evidence>
<dbReference type="FunFam" id="3.30.980.10:FF:000005">
    <property type="entry name" value="Threonyl-tRNA synthetase, mitochondrial"/>
    <property type="match status" value="1"/>
</dbReference>
<dbReference type="SUPFAM" id="SSF55681">
    <property type="entry name" value="Class II aaRS and biotin synthetases"/>
    <property type="match status" value="1"/>
</dbReference>
<dbReference type="GO" id="GO:0005524">
    <property type="term" value="F:ATP binding"/>
    <property type="evidence" value="ECO:0007669"/>
    <property type="project" value="UniProtKB-KW"/>
</dbReference>
<dbReference type="GO" id="GO:0046872">
    <property type="term" value="F:metal ion binding"/>
    <property type="evidence" value="ECO:0007669"/>
    <property type="project" value="UniProtKB-KW"/>
</dbReference>
<dbReference type="PANTHER" id="PTHR11451">
    <property type="entry name" value="THREONINE-TRNA LIGASE"/>
    <property type="match status" value="1"/>
</dbReference>
<dbReference type="SMART" id="SM00863">
    <property type="entry name" value="tRNA_SAD"/>
    <property type="match status" value="1"/>
</dbReference>
<dbReference type="InterPro" id="IPR018163">
    <property type="entry name" value="Thr/Ala-tRNA-synth_IIc_edit"/>
</dbReference>